<name>A0A5E4LYN8_9HEMI</name>
<accession>A0A5E4LYN8</accession>
<sequence length="91" mass="10439">MFFGSVSQRISEEIHKLIVASANDFGEDIMPRRRRGEPSSSTVPGTSGFPWLKRIRFVDDQCDTTVVASFTRRRRLTIRAGKSDEKSRRYS</sequence>
<keyword evidence="2" id="KW-1185">Reference proteome</keyword>
<dbReference type="EMBL" id="CABPRJ010000006">
    <property type="protein sequence ID" value="VVC24889.1"/>
    <property type="molecule type" value="Genomic_DNA"/>
</dbReference>
<evidence type="ECO:0000313" key="1">
    <source>
        <dbReference type="EMBL" id="VVC24889.1"/>
    </source>
</evidence>
<protein>
    <submittedName>
        <fullName evidence="1">Uncharacterized protein</fullName>
    </submittedName>
</protein>
<gene>
    <name evidence="1" type="ORF">CINCED_3A009934</name>
</gene>
<proteinExistence type="predicted"/>
<dbReference type="AlphaFoldDB" id="A0A5E4LYN8"/>
<organism evidence="1 2">
    <name type="scientific">Cinara cedri</name>
    <dbReference type="NCBI Taxonomy" id="506608"/>
    <lineage>
        <taxon>Eukaryota</taxon>
        <taxon>Metazoa</taxon>
        <taxon>Ecdysozoa</taxon>
        <taxon>Arthropoda</taxon>
        <taxon>Hexapoda</taxon>
        <taxon>Insecta</taxon>
        <taxon>Pterygota</taxon>
        <taxon>Neoptera</taxon>
        <taxon>Paraneoptera</taxon>
        <taxon>Hemiptera</taxon>
        <taxon>Sternorrhyncha</taxon>
        <taxon>Aphidomorpha</taxon>
        <taxon>Aphidoidea</taxon>
        <taxon>Aphididae</taxon>
        <taxon>Lachninae</taxon>
        <taxon>Cinara</taxon>
    </lineage>
</organism>
<dbReference type="Proteomes" id="UP000325440">
    <property type="component" value="Unassembled WGS sequence"/>
</dbReference>
<reference evidence="1 2" key="1">
    <citation type="submission" date="2019-08" db="EMBL/GenBank/DDBJ databases">
        <authorList>
            <person name="Alioto T."/>
            <person name="Alioto T."/>
            <person name="Gomez Garrido J."/>
        </authorList>
    </citation>
    <scope>NUCLEOTIDE SEQUENCE [LARGE SCALE GENOMIC DNA]</scope>
</reference>
<evidence type="ECO:0000313" key="2">
    <source>
        <dbReference type="Proteomes" id="UP000325440"/>
    </source>
</evidence>